<reference evidence="4" key="1">
    <citation type="submission" date="2016-07" db="EMBL/GenBank/DDBJ databases">
        <title>Frankia sp. NRRL B-16219 Genome sequencing.</title>
        <authorList>
            <person name="Ghodhbane-Gtari F."/>
            <person name="Swanson E."/>
            <person name="Gueddou A."/>
            <person name="Louati M."/>
            <person name="Nouioui I."/>
            <person name="Hezbri K."/>
            <person name="Abebe-Akele F."/>
            <person name="Simpson S."/>
            <person name="Morris K."/>
            <person name="Thomas K."/>
            <person name="Gtari M."/>
            <person name="Tisa L.S."/>
        </authorList>
    </citation>
    <scope>NUCLEOTIDE SEQUENCE [LARGE SCALE GENOMIC DNA]</scope>
    <source>
        <strain evidence="4">NRRL B-16219</strain>
    </source>
</reference>
<gene>
    <name evidence="3" type="ORF">BBK14_28925</name>
</gene>
<dbReference type="Pfam" id="PF12172">
    <property type="entry name" value="zf-ChsH2"/>
    <property type="match status" value="1"/>
</dbReference>
<dbReference type="AlphaFoldDB" id="A0A1S1PEZ2"/>
<sequence>MTGVTDADVFAAFPAVLIDRDNIEHYRGLLQQRLLINRCSSCGYWVYPHRPLCPECWSWDIVPTEVRGEGFVFLCTLIHQERDPDAMLPEPVPAAAVELVEQSGLRYLAPIVNCPREAIRLDMPVRLTWVDRGGLASPAFEPAGPIQSGR</sequence>
<proteinExistence type="predicted"/>
<comment type="caution">
    <text evidence="3">The sequence shown here is derived from an EMBL/GenBank/DDBJ whole genome shotgun (WGS) entry which is preliminary data.</text>
</comment>
<organism evidence="3 4">
    <name type="scientific">Parafrankia soli</name>
    <dbReference type="NCBI Taxonomy" id="2599596"/>
    <lineage>
        <taxon>Bacteria</taxon>
        <taxon>Bacillati</taxon>
        <taxon>Actinomycetota</taxon>
        <taxon>Actinomycetes</taxon>
        <taxon>Frankiales</taxon>
        <taxon>Frankiaceae</taxon>
        <taxon>Parafrankia</taxon>
    </lineage>
</organism>
<dbReference type="OrthoDB" id="7470921at2"/>
<dbReference type="EMBL" id="MAXA01000276">
    <property type="protein sequence ID" value="OHV19719.1"/>
    <property type="molecule type" value="Genomic_DNA"/>
</dbReference>
<name>A0A1S1PEZ2_9ACTN</name>
<dbReference type="InterPro" id="IPR002878">
    <property type="entry name" value="ChsH2_C"/>
</dbReference>
<evidence type="ECO:0008006" key="5">
    <source>
        <dbReference type="Google" id="ProtNLM"/>
    </source>
</evidence>
<dbReference type="PANTHER" id="PTHR34075:SF5">
    <property type="entry name" value="BLR3430 PROTEIN"/>
    <property type="match status" value="1"/>
</dbReference>
<dbReference type="RefSeq" id="WP_071067037.1">
    <property type="nucleotide sequence ID" value="NZ_MAXA01000276.1"/>
</dbReference>
<dbReference type="InterPro" id="IPR012340">
    <property type="entry name" value="NA-bd_OB-fold"/>
</dbReference>
<accession>A0A1S1PEZ2</accession>
<dbReference type="Gene3D" id="6.10.30.10">
    <property type="match status" value="1"/>
</dbReference>
<evidence type="ECO:0000313" key="3">
    <source>
        <dbReference type="EMBL" id="OHV19719.1"/>
    </source>
</evidence>
<dbReference type="PANTHER" id="PTHR34075">
    <property type="entry name" value="BLR3430 PROTEIN"/>
    <property type="match status" value="1"/>
</dbReference>
<dbReference type="Proteomes" id="UP000179769">
    <property type="component" value="Unassembled WGS sequence"/>
</dbReference>
<evidence type="ECO:0000313" key="4">
    <source>
        <dbReference type="Proteomes" id="UP000179769"/>
    </source>
</evidence>
<evidence type="ECO:0000259" key="1">
    <source>
        <dbReference type="Pfam" id="PF01796"/>
    </source>
</evidence>
<keyword evidence="4" id="KW-1185">Reference proteome</keyword>
<feature type="domain" description="ChsH2 rubredoxin-like zinc ribbon" evidence="2">
    <location>
        <begin position="28"/>
        <end position="58"/>
    </location>
</feature>
<feature type="domain" description="ChsH2 C-terminal OB-fold" evidence="1">
    <location>
        <begin position="65"/>
        <end position="130"/>
    </location>
</feature>
<dbReference type="InterPro" id="IPR022002">
    <property type="entry name" value="ChsH2_Znr"/>
</dbReference>
<dbReference type="InterPro" id="IPR052513">
    <property type="entry name" value="Thioester_dehydratase-like"/>
</dbReference>
<dbReference type="Pfam" id="PF01796">
    <property type="entry name" value="OB_ChsH2_C"/>
    <property type="match status" value="1"/>
</dbReference>
<protein>
    <recommendedName>
        <fullName evidence="5">DUF35 domain-containing protein</fullName>
    </recommendedName>
</protein>
<evidence type="ECO:0000259" key="2">
    <source>
        <dbReference type="Pfam" id="PF12172"/>
    </source>
</evidence>
<dbReference type="SUPFAM" id="SSF50249">
    <property type="entry name" value="Nucleic acid-binding proteins"/>
    <property type="match status" value="1"/>
</dbReference>